<keyword evidence="5" id="KW-1185">Reference proteome</keyword>
<evidence type="ECO:0000313" key="4">
    <source>
        <dbReference type="EMBL" id="KAK9885372.1"/>
    </source>
</evidence>
<dbReference type="SUPFAM" id="SSF56529">
    <property type="entry name" value="FAH"/>
    <property type="match status" value="1"/>
</dbReference>
<dbReference type="Proteomes" id="UP001431783">
    <property type="component" value="Unassembled WGS sequence"/>
</dbReference>
<dbReference type="PANTHER" id="PTHR42796:SF4">
    <property type="entry name" value="FUMARYLACETOACETATE HYDROLASE DOMAIN-CONTAINING PROTEIN 2A"/>
    <property type="match status" value="1"/>
</dbReference>
<keyword evidence="2" id="KW-0479">Metal-binding</keyword>
<feature type="domain" description="Fumarylacetoacetase-like C-terminal" evidence="3">
    <location>
        <begin position="83"/>
        <end position="289"/>
    </location>
</feature>
<proteinExistence type="inferred from homology"/>
<dbReference type="InterPro" id="IPR011234">
    <property type="entry name" value="Fumarylacetoacetase-like_C"/>
</dbReference>
<evidence type="ECO:0000256" key="2">
    <source>
        <dbReference type="ARBA" id="ARBA00022723"/>
    </source>
</evidence>
<dbReference type="InterPro" id="IPR051121">
    <property type="entry name" value="FAH"/>
</dbReference>
<accession>A0AAW1UPE7</accession>
<organism evidence="4 5">
    <name type="scientific">Henosepilachna vigintioctopunctata</name>
    <dbReference type="NCBI Taxonomy" id="420089"/>
    <lineage>
        <taxon>Eukaryota</taxon>
        <taxon>Metazoa</taxon>
        <taxon>Ecdysozoa</taxon>
        <taxon>Arthropoda</taxon>
        <taxon>Hexapoda</taxon>
        <taxon>Insecta</taxon>
        <taxon>Pterygota</taxon>
        <taxon>Neoptera</taxon>
        <taxon>Endopterygota</taxon>
        <taxon>Coleoptera</taxon>
        <taxon>Polyphaga</taxon>
        <taxon>Cucujiformia</taxon>
        <taxon>Coccinelloidea</taxon>
        <taxon>Coccinellidae</taxon>
        <taxon>Epilachninae</taxon>
        <taxon>Epilachnini</taxon>
        <taxon>Henosepilachna</taxon>
    </lineage>
</organism>
<dbReference type="GO" id="GO:0006107">
    <property type="term" value="P:oxaloacetate metabolic process"/>
    <property type="evidence" value="ECO:0007669"/>
    <property type="project" value="UniProtKB-ARBA"/>
</dbReference>
<dbReference type="FunFam" id="3.90.850.10:FF:000002">
    <property type="entry name" value="2-hydroxyhepta-2,4-diene-1,7-dioate isomerase"/>
    <property type="match status" value="1"/>
</dbReference>
<dbReference type="EMBL" id="JARQZJ010000095">
    <property type="protein sequence ID" value="KAK9885372.1"/>
    <property type="molecule type" value="Genomic_DNA"/>
</dbReference>
<evidence type="ECO:0000313" key="5">
    <source>
        <dbReference type="Proteomes" id="UP001431783"/>
    </source>
</evidence>
<comment type="similarity">
    <text evidence="1">Belongs to the FAH family.</text>
</comment>
<evidence type="ECO:0000256" key="1">
    <source>
        <dbReference type="ARBA" id="ARBA00010211"/>
    </source>
</evidence>
<name>A0AAW1UPE7_9CUCU</name>
<dbReference type="Pfam" id="PF01557">
    <property type="entry name" value="FAA_hydrolase"/>
    <property type="match status" value="1"/>
</dbReference>
<comment type="caution">
    <text evidence="4">The sequence shown here is derived from an EMBL/GenBank/DDBJ whole genome shotgun (WGS) entry which is preliminary data.</text>
</comment>
<dbReference type="InterPro" id="IPR036663">
    <property type="entry name" value="Fumarylacetoacetase_C_sf"/>
</dbReference>
<dbReference type="Gene3D" id="3.90.850.10">
    <property type="entry name" value="Fumarylacetoacetase-like, C-terminal domain"/>
    <property type="match status" value="1"/>
</dbReference>
<dbReference type="PANTHER" id="PTHR42796">
    <property type="entry name" value="FUMARYLACETOACETATE HYDROLASE DOMAIN-CONTAINING PROTEIN 2A-RELATED"/>
    <property type="match status" value="1"/>
</dbReference>
<reference evidence="4 5" key="1">
    <citation type="submission" date="2023-03" db="EMBL/GenBank/DDBJ databases">
        <title>Genome insight into feeding habits of ladybird beetles.</title>
        <authorList>
            <person name="Li H.-S."/>
            <person name="Huang Y.-H."/>
            <person name="Pang H."/>
        </authorList>
    </citation>
    <scope>NUCLEOTIDE SEQUENCE [LARGE SCALE GENOMIC DNA]</scope>
    <source>
        <strain evidence="4">SYSU_2023b</strain>
        <tissue evidence="4">Whole body</tissue>
    </source>
</reference>
<protein>
    <recommendedName>
        <fullName evidence="3">Fumarylacetoacetase-like C-terminal domain-containing protein</fullName>
    </recommendedName>
</protein>
<sequence>MTLKFKMKLVQYMLSDHKYRIGVLKDDRIIDFKSKFNFVPFLMVEFFASSSALNVAQEIIDHPNSTYSMEEVTLLPPIMKPDKVICIGLNYKNFCDEIHTGCPEEPVAFSKFPSCITGPYSEIKLPTISNQVDWEIELAVVIGRKAQNVQAKDAYDYVLGYTIAQDISARDWQARNGGQYLLSKSMETFCPLGPYIVTKDEIPDPHNLTLRCFVNGELKQEGNTGDMIHKIDKLIEHLSSVTILYPGDLILTGTPSGVGYYRDPPEYLRKGDILESEIEGIGRMVNHVV</sequence>
<dbReference type="GO" id="GO:0046872">
    <property type="term" value="F:metal ion binding"/>
    <property type="evidence" value="ECO:0007669"/>
    <property type="project" value="UniProtKB-KW"/>
</dbReference>
<evidence type="ECO:0000259" key="3">
    <source>
        <dbReference type="Pfam" id="PF01557"/>
    </source>
</evidence>
<dbReference type="AlphaFoldDB" id="A0AAW1UPE7"/>
<gene>
    <name evidence="4" type="ORF">WA026_010869</name>
</gene>
<dbReference type="GO" id="GO:0050163">
    <property type="term" value="F:oxaloacetate tautomerase activity"/>
    <property type="evidence" value="ECO:0007669"/>
    <property type="project" value="UniProtKB-ARBA"/>
</dbReference>